<comment type="subcellular location">
    <subcellularLocation>
        <location evidence="1">Cell membrane</location>
        <topology evidence="1">Multi-pass membrane protein</topology>
    </subcellularLocation>
</comment>
<evidence type="ECO:0000313" key="20">
    <source>
        <dbReference type="EMBL" id="OGC38983.1"/>
    </source>
</evidence>
<feature type="binding site" evidence="18">
    <location>
        <position position="75"/>
    </location>
    <ligand>
        <name>a divalent metal cation</name>
        <dbReference type="ChEBI" id="CHEBI:60240"/>
    </ligand>
</feature>
<evidence type="ECO:0000256" key="7">
    <source>
        <dbReference type="ARBA" id="ARBA00022741"/>
    </source>
</evidence>
<evidence type="ECO:0000256" key="11">
    <source>
        <dbReference type="ARBA" id="ARBA00023098"/>
    </source>
</evidence>
<dbReference type="InterPro" id="IPR033717">
    <property type="entry name" value="UDPK"/>
</dbReference>
<evidence type="ECO:0000256" key="19">
    <source>
        <dbReference type="SAM" id="Phobius"/>
    </source>
</evidence>
<evidence type="ECO:0000256" key="14">
    <source>
        <dbReference type="ARBA" id="ARBA00023264"/>
    </source>
</evidence>
<accession>A0A1F4U3W3</accession>
<evidence type="ECO:0000256" key="10">
    <source>
        <dbReference type="ARBA" id="ARBA00022989"/>
    </source>
</evidence>
<dbReference type="CDD" id="cd14265">
    <property type="entry name" value="UDPK_IM_like"/>
    <property type="match status" value="1"/>
</dbReference>
<evidence type="ECO:0000313" key="21">
    <source>
        <dbReference type="Proteomes" id="UP000178270"/>
    </source>
</evidence>
<dbReference type="GO" id="GO:0005524">
    <property type="term" value="F:ATP binding"/>
    <property type="evidence" value="ECO:0007669"/>
    <property type="project" value="UniProtKB-KW"/>
</dbReference>
<organism evidence="20 21">
    <name type="scientific">candidate division WWE3 bacterium RBG_13_37_7</name>
    <dbReference type="NCBI Taxonomy" id="1802609"/>
    <lineage>
        <taxon>Bacteria</taxon>
        <taxon>Katanobacteria</taxon>
    </lineage>
</organism>
<keyword evidence="10 19" id="KW-1133">Transmembrane helix</keyword>
<keyword evidence="13" id="KW-0594">Phospholipid biosynthesis</keyword>
<feature type="transmembrane region" description="Helical" evidence="19">
    <location>
        <begin position="55"/>
        <end position="74"/>
    </location>
</feature>
<keyword evidence="4" id="KW-0444">Lipid biosynthesis</keyword>
<evidence type="ECO:0000256" key="1">
    <source>
        <dbReference type="ARBA" id="ARBA00004651"/>
    </source>
</evidence>
<keyword evidence="3" id="KW-1003">Cell membrane</keyword>
<evidence type="ECO:0000256" key="15">
    <source>
        <dbReference type="PIRSR" id="PIRSR600829-1"/>
    </source>
</evidence>
<evidence type="ECO:0000256" key="9">
    <source>
        <dbReference type="ARBA" id="ARBA00022840"/>
    </source>
</evidence>
<dbReference type="InterPro" id="IPR036945">
    <property type="entry name" value="DAGK_sf"/>
</dbReference>
<evidence type="ECO:0000256" key="2">
    <source>
        <dbReference type="ARBA" id="ARBA00005967"/>
    </source>
</evidence>
<evidence type="ECO:0000256" key="8">
    <source>
        <dbReference type="ARBA" id="ARBA00022777"/>
    </source>
</evidence>
<gene>
    <name evidence="20" type="ORF">A3K42_00955</name>
</gene>
<feature type="binding site" evidence="18">
    <location>
        <position position="27"/>
    </location>
    <ligand>
        <name>a divalent metal cation</name>
        <dbReference type="ChEBI" id="CHEBI:60240"/>
    </ligand>
</feature>
<keyword evidence="18" id="KW-0460">Magnesium</keyword>
<proteinExistence type="inferred from homology"/>
<evidence type="ECO:0000256" key="13">
    <source>
        <dbReference type="ARBA" id="ARBA00023209"/>
    </source>
</evidence>
<feature type="active site" description="Proton acceptor" evidence="15">
    <location>
        <position position="68"/>
    </location>
</feature>
<feature type="transmembrane region" description="Helical" evidence="19">
    <location>
        <begin position="95"/>
        <end position="115"/>
    </location>
</feature>
<keyword evidence="6 19" id="KW-0812">Transmembrane</keyword>
<evidence type="ECO:0000256" key="6">
    <source>
        <dbReference type="ARBA" id="ARBA00022692"/>
    </source>
</evidence>
<dbReference type="Proteomes" id="UP000178270">
    <property type="component" value="Unassembled WGS sequence"/>
</dbReference>
<dbReference type="AlphaFoldDB" id="A0A1F4U3W3"/>
<protein>
    <recommendedName>
        <fullName evidence="22">Diacylglycerol kinase</fullName>
    </recommendedName>
</protein>
<dbReference type="GO" id="GO:0005886">
    <property type="term" value="C:plasma membrane"/>
    <property type="evidence" value="ECO:0007669"/>
    <property type="project" value="UniProtKB-SubCell"/>
</dbReference>
<feature type="binding site" evidence="16">
    <location>
        <position position="68"/>
    </location>
    <ligand>
        <name>substrate</name>
    </ligand>
</feature>
<dbReference type="Gene3D" id="1.10.287.3610">
    <property type="match status" value="1"/>
</dbReference>
<keyword evidence="5" id="KW-0808">Transferase</keyword>
<comment type="caution">
    <text evidence="20">The sequence shown here is derived from an EMBL/GenBank/DDBJ whole genome shotgun (WGS) entry which is preliminary data.</text>
</comment>
<evidence type="ECO:0008006" key="22">
    <source>
        <dbReference type="Google" id="ProtNLM"/>
    </source>
</evidence>
<comment type="similarity">
    <text evidence="2">Belongs to the bacterial diacylglycerol kinase family.</text>
</comment>
<keyword evidence="11" id="KW-0443">Lipid metabolism</keyword>
<evidence type="ECO:0000256" key="17">
    <source>
        <dbReference type="PIRSR" id="PIRSR600829-3"/>
    </source>
</evidence>
<keyword evidence="8" id="KW-0418">Kinase</keyword>
<dbReference type="PANTHER" id="PTHR34299:SF1">
    <property type="entry name" value="DIACYLGLYCEROL KINASE"/>
    <property type="match status" value="1"/>
</dbReference>
<evidence type="ECO:0000256" key="16">
    <source>
        <dbReference type="PIRSR" id="PIRSR600829-2"/>
    </source>
</evidence>
<evidence type="ECO:0000256" key="12">
    <source>
        <dbReference type="ARBA" id="ARBA00023136"/>
    </source>
</evidence>
<keyword evidence="18" id="KW-0479">Metal-binding</keyword>
<evidence type="ECO:0000256" key="4">
    <source>
        <dbReference type="ARBA" id="ARBA00022516"/>
    </source>
</evidence>
<dbReference type="InterPro" id="IPR000829">
    <property type="entry name" value="DAGK"/>
</dbReference>
<evidence type="ECO:0000256" key="18">
    <source>
        <dbReference type="PIRSR" id="PIRSR600829-4"/>
    </source>
</evidence>
<feature type="binding site" evidence="17">
    <location>
        <position position="75"/>
    </location>
    <ligand>
        <name>ATP</name>
        <dbReference type="ChEBI" id="CHEBI:30616"/>
    </ligand>
</feature>
<keyword evidence="14" id="KW-1208">Phospholipid metabolism</keyword>
<dbReference type="GO" id="GO:0008654">
    <property type="term" value="P:phospholipid biosynthetic process"/>
    <property type="evidence" value="ECO:0007669"/>
    <property type="project" value="UniProtKB-KW"/>
</dbReference>
<dbReference type="GO" id="GO:0046872">
    <property type="term" value="F:metal ion binding"/>
    <property type="evidence" value="ECO:0007669"/>
    <property type="project" value="UniProtKB-KW"/>
</dbReference>
<reference evidence="20 21" key="1">
    <citation type="journal article" date="2016" name="Nat. Commun.">
        <title>Thousands of microbial genomes shed light on interconnected biogeochemical processes in an aquifer system.</title>
        <authorList>
            <person name="Anantharaman K."/>
            <person name="Brown C.T."/>
            <person name="Hug L.A."/>
            <person name="Sharon I."/>
            <person name="Castelle C.J."/>
            <person name="Probst A.J."/>
            <person name="Thomas B.C."/>
            <person name="Singh A."/>
            <person name="Wilkins M.J."/>
            <person name="Karaoz U."/>
            <person name="Brodie E.L."/>
            <person name="Williams K.H."/>
            <person name="Hubbard S.S."/>
            <person name="Banfield J.F."/>
        </authorList>
    </citation>
    <scope>NUCLEOTIDE SEQUENCE [LARGE SCALE GENOMIC DNA]</scope>
</reference>
<feature type="binding site" evidence="16">
    <location>
        <position position="9"/>
    </location>
    <ligand>
        <name>substrate</name>
    </ligand>
</feature>
<name>A0A1F4U3W3_UNCKA</name>
<keyword evidence="9 17" id="KW-0067">ATP-binding</keyword>
<dbReference type="EMBL" id="MEUS01000006">
    <property type="protein sequence ID" value="OGC38983.1"/>
    <property type="molecule type" value="Genomic_DNA"/>
</dbReference>
<feature type="binding site" evidence="17">
    <location>
        <position position="27"/>
    </location>
    <ligand>
        <name>ATP</name>
        <dbReference type="ChEBI" id="CHEBI:30616"/>
    </ligand>
</feature>
<keyword evidence="12 19" id="KW-0472">Membrane</keyword>
<feature type="binding site" evidence="17">
    <location>
        <begin position="93"/>
        <end position="94"/>
    </location>
    <ligand>
        <name>ATP</name>
        <dbReference type="ChEBI" id="CHEBI:30616"/>
    </ligand>
</feature>
<evidence type="ECO:0000256" key="3">
    <source>
        <dbReference type="ARBA" id="ARBA00022475"/>
    </source>
</evidence>
<comment type="cofactor">
    <cofactor evidence="18">
        <name>Mg(2+)</name>
        <dbReference type="ChEBI" id="CHEBI:18420"/>
    </cofactor>
    <text evidence="18">Mn(2+), Zn(2+), Cd(2+) and Co(2+) support activity to lesser extents.</text>
</comment>
<keyword evidence="7 17" id="KW-0547">Nucleotide-binding</keyword>
<feature type="binding site" evidence="17">
    <location>
        <position position="9"/>
    </location>
    <ligand>
        <name>ATP</name>
        <dbReference type="ChEBI" id="CHEBI:30616"/>
    </ligand>
</feature>
<feature type="transmembrane region" description="Helical" evidence="19">
    <location>
        <begin position="30"/>
        <end position="49"/>
    </location>
</feature>
<dbReference type="Pfam" id="PF01219">
    <property type="entry name" value="DAGK_prokar"/>
    <property type="match status" value="1"/>
</dbReference>
<dbReference type="GO" id="GO:0016301">
    <property type="term" value="F:kinase activity"/>
    <property type="evidence" value="ECO:0007669"/>
    <property type="project" value="UniProtKB-KW"/>
</dbReference>
<dbReference type="PANTHER" id="PTHR34299">
    <property type="entry name" value="DIACYLGLYCEROL KINASE"/>
    <property type="match status" value="1"/>
</dbReference>
<evidence type="ECO:0000256" key="5">
    <source>
        <dbReference type="ARBA" id="ARBA00022679"/>
    </source>
</evidence>
<sequence length="131" mass="14883">MQSHHPVRRAESFQHAFEGLFHALINEANFRIQVLIVIVSVVAGIYFKISTTEWSILTLAMGFLLFGEIVNTVVEEFTDHIILEESFAAKVIKDLGAGFVLVSAITTLIILFFIFGNPVYEFLQKEYQLFL</sequence>